<dbReference type="AlphaFoldDB" id="A0A1H9JRQ6"/>
<evidence type="ECO:0000256" key="2">
    <source>
        <dbReference type="ARBA" id="ARBA00022525"/>
    </source>
</evidence>
<reference evidence="6" key="1">
    <citation type="submission" date="2016-10" db="EMBL/GenBank/DDBJ databases">
        <authorList>
            <person name="Varghese N."/>
            <person name="Submissions S."/>
        </authorList>
    </citation>
    <scope>NUCLEOTIDE SEQUENCE [LARGE SCALE GENOMIC DNA]</scope>
    <source>
        <strain evidence="6">DSM 18887</strain>
    </source>
</reference>
<dbReference type="EMBL" id="FOGB01000010">
    <property type="protein sequence ID" value="SEQ89517.1"/>
    <property type="molecule type" value="Genomic_DNA"/>
</dbReference>
<dbReference type="GO" id="GO:0005576">
    <property type="term" value="C:extracellular region"/>
    <property type="evidence" value="ECO:0007669"/>
    <property type="project" value="UniProtKB-SubCell"/>
</dbReference>
<dbReference type="InterPro" id="IPR050557">
    <property type="entry name" value="RTX_toxin/Mannuronan_C5-epim"/>
</dbReference>
<evidence type="ECO:0000256" key="4">
    <source>
        <dbReference type="SAM" id="MobiDB-lite"/>
    </source>
</evidence>
<dbReference type="Pfam" id="PF00353">
    <property type="entry name" value="HemolysinCabind"/>
    <property type="match status" value="5"/>
</dbReference>
<accession>A0A1H9JRQ6</accession>
<dbReference type="GO" id="GO:0005509">
    <property type="term" value="F:calcium ion binding"/>
    <property type="evidence" value="ECO:0007669"/>
    <property type="project" value="InterPro"/>
</dbReference>
<organism evidence="5 6">
    <name type="scientific">Amphritea atlantica</name>
    <dbReference type="NCBI Taxonomy" id="355243"/>
    <lineage>
        <taxon>Bacteria</taxon>
        <taxon>Pseudomonadati</taxon>
        <taxon>Pseudomonadota</taxon>
        <taxon>Gammaproteobacteria</taxon>
        <taxon>Oceanospirillales</taxon>
        <taxon>Oceanospirillaceae</taxon>
        <taxon>Amphritea</taxon>
    </lineage>
</organism>
<dbReference type="PANTHER" id="PTHR38340:SF1">
    <property type="entry name" value="S-LAYER PROTEIN"/>
    <property type="match status" value="1"/>
</dbReference>
<feature type="non-terminal residue" evidence="5">
    <location>
        <position position="1"/>
    </location>
</feature>
<keyword evidence="3" id="KW-0106">Calcium</keyword>
<dbReference type="STRING" id="355243.SAMN03080615_03144"/>
<dbReference type="Proteomes" id="UP000198749">
    <property type="component" value="Unassembled WGS sequence"/>
</dbReference>
<dbReference type="PANTHER" id="PTHR38340">
    <property type="entry name" value="S-LAYER PROTEIN"/>
    <property type="match status" value="1"/>
</dbReference>
<keyword evidence="2" id="KW-0964">Secreted</keyword>
<evidence type="ECO:0000256" key="1">
    <source>
        <dbReference type="ARBA" id="ARBA00004613"/>
    </source>
</evidence>
<sequence>TGAGDDDIFGDNGLIEYTNGLAVRLVSTDVDAISTGVDIIDAGEGNNRVIAGFNADTVTSGSGVDVILGDAGELIYLDDVLQRATTAQTPLGGADTIRSGDGDNLILAGAGPDSVETGNGADVVLGDTGEVIYETGQLKSVITSNEGNGADNISTGAGDDVVFAGLGSDLINSGADNDIVIADTGILNYNFTSEPAILIRNDVDPTLGGDDIVYLGAGNDIGLGGAGSDTISGQDGEDAIFGDFVEITISATGLRDFQSTLPTFGASDLLSGGDGFDIMVGGSGFDYYDGSFTTDVILGNYARIQDSADFTSLLIVSDPTDREVISASLFNIYGAGSGPFAERPDDIFVDRESSDESPLRTDTALRLMPLLNGEELSRMTDSELKEFLRNLPLLGVEHRRHSGHMAKPGPEPEESKQPAVPVAAEDAIIPATAVNQAAETYGSWTPGDNYSENRSQEDIAEEGGDYSITSNASLSDSLAVGLLLAANVAGQRGWKLGRLSDEEGVIQGDLQDLRKKQSSRKYSIWQKQDF</sequence>
<gene>
    <name evidence="5" type="ORF">SAMN03080615_03144</name>
</gene>
<dbReference type="InterPro" id="IPR011049">
    <property type="entry name" value="Serralysin-like_metalloprot_C"/>
</dbReference>
<evidence type="ECO:0008006" key="7">
    <source>
        <dbReference type="Google" id="ProtNLM"/>
    </source>
</evidence>
<feature type="region of interest" description="Disordered" evidence="4">
    <location>
        <begin position="440"/>
        <end position="459"/>
    </location>
</feature>
<dbReference type="InterPro" id="IPR001343">
    <property type="entry name" value="Hemolysn_Ca-bd"/>
</dbReference>
<name>A0A1H9JRQ6_9GAMM</name>
<dbReference type="RefSeq" id="WP_175483565.1">
    <property type="nucleotide sequence ID" value="NZ_FOGB01000010.1"/>
</dbReference>
<dbReference type="SUPFAM" id="SSF51120">
    <property type="entry name" value="beta-Roll"/>
    <property type="match status" value="2"/>
</dbReference>
<keyword evidence="6" id="KW-1185">Reference proteome</keyword>
<feature type="compositionally biased region" description="Polar residues" evidence="4">
    <location>
        <begin position="440"/>
        <end position="453"/>
    </location>
</feature>
<evidence type="ECO:0000256" key="3">
    <source>
        <dbReference type="ARBA" id="ARBA00022837"/>
    </source>
</evidence>
<dbReference type="PRINTS" id="PR00313">
    <property type="entry name" value="CABNDNGRPT"/>
</dbReference>
<comment type="subcellular location">
    <subcellularLocation>
        <location evidence="1">Secreted</location>
    </subcellularLocation>
</comment>
<dbReference type="Gene3D" id="2.150.10.10">
    <property type="entry name" value="Serralysin-like metalloprotease, C-terminal"/>
    <property type="match status" value="1"/>
</dbReference>
<evidence type="ECO:0000313" key="6">
    <source>
        <dbReference type="Proteomes" id="UP000198749"/>
    </source>
</evidence>
<protein>
    <recommendedName>
        <fullName evidence="7">Hemolysin-type calcium-binding repeat-containing protein</fullName>
    </recommendedName>
</protein>
<evidence type="ECO:0000313" key="5">
    <source>
        <dbReference type="EMBL" id="SEQ89517.1"/>
    </source>
</evidence>
<proteinExistence type="predicted"/>
<feature type="region of interest" description="Disordered" evidence="4">
    <location>
        <begin position="400"/>
        <end position="420"/>
    </location>
</feature>